<name>A0A9N7B2U9_RICCR</name>
<proteinExistence type="predicted"/>
<dbReference type="Pfam" id="PF11130">
    <property type="entry name" value="TraC_F_IV"/>
    <property type="match status" value="1"/>
</dbReference>
<reference evidence="1 2" key="1">
    <citation type="journal article" date="2016" name="Genome Announc.">
        <title>Genome Sequence of the Tick-Borne Pathogen Rickettsia raoultii.</title>
        <authorList>
            <person name="El Karkouri K."/>
            <person name="Mediannikov O."/>
            <person name="Robert C."/>
            <person name="Raoult D."/>
            <person name="Fournier P.E."/>
        </authorList>
    </citation>
    <scope>NUCLEOTIDE SEQUENCE [LARGE SCALE GENOMIC DNA]</scope>
    <source>
        <strain evidence="1 2">Khabarovsk</strain>
    </source>
</reference>
<protein>
    <submittedName>
        <fullName evidence="1">Uncharacterized protein</fullName>
    </submittedName>
</protein>
<dbReference type="EMBL" id="CP010971">
    <property type="protein sequence ID" value="AJQ52498.1"/>
    <property type="molecule type" value="Genomic_DNA"/>
</dbReference>
<keyword evidence="1" id="KW-0614">Plasmid</keyword>
<evidence type="ECO:0000313" key="1">
    <source>
        <dbReference type="EMBL" id="AJQ52498.1"/>
    </source>
</evidence>
<accession>A0A9N7B2U9</accession>
<sequence>MVLGRLIEKVEDYCGFASNEMQETSNKCLNAHLECNFLGAVPLKSYLPYKSYVPGIGIFFNDDGIAGFLTEISMRVGSNEALEKNLNLFFNNEIPEGIYMQFLVVGSNNIEDKLSLWRSERTAHNDPMLDRITKYREAFLREKARDIGNSDGRIGRD</sequence>
<dbReference type="RefSeq" id="WP_064464936.1">
    <property type="nucleotide sequence ID" value="NZ_CP010971.1"/>
</dbReference>
<organism evidence="1 2">
    <name type="scientific">Rickettsia conorii subsp. raoultii</name>
    <dbReference type="NCBI Taxonomy" id="369822"/>
    <lineage>
        <taxon>Bacteria</taxon>
        <taxon>Pseudomonadati</taxon>
        <taxon>Pseudomonadota</taxon>
        <taxon>Alphaproteobacteria</taxon>
        <taxon>Rickettsiales</taxon>
        <taxon>Rickettsiaceae</taxon>
        <taxon>Rickettsieae</taxon>
        <taxon>Rickettsia</taxon>
        <taxon>spotted fever group</taxon>
    </lineage>
</organism>
<evidence type="ECO:0000313" key="2">
    <source>
        <dbReference type="Proteomes" id="UP000077462"/>
    </source>
</evidence>
<dbReference type="AlphaFoldDB" id="A0A9N7B2U9"/>
<dbReference type="Proteomes" id="UP000077462">
    <property type="component" value="Plasmid pRra2"/>
</dbReference>
<gene>
    <name evidence="1" type="ORF">UQ52_07685</name>
</gene>
<dbReference type="InterPro" id="IPR025955">
    <property type="entry name" value="TraC/Conjuga_ATPase"/>
</dbReference>
<geneLocation type="plasmid" evidence="2">
    <name>prra2</name>
</geneLocation>